<dbReference type="Proteomes" id="UP000176932">
    <property type="component" value="Unassembled WGS sequence"/>
</dbReference>
<sequence>MKDVVVVIVVQYAATLSPSFFECVRSVIESGGRLLVVDQASTGEAVERIKETIPSVTVIRNPRNTGFAAGANQAVRFLLSSPHSSCETIVFLDARTVADPKTIGALVQTLRECRGVGMVGPKWLSLYEEHALDESLHEQVASDRVFSLGVVRHAGGPFTHAGFGQTDTEEGGAHEATALHYGLLAVHASALGRIKLDDETYLDPWFLTTDVFIDAAWRFTRAGYGVECARDIEVHWPCGVFTRSRRRSIFRQLHDRTERSERALAIFNALCLPLMHVSMWRLVMEIPAAAWNLFRWKLFLLVFDRASLAVFWGLPRHLGWILRRRKALRAFDTKARDELET</sequence>
<proteinExistence type="inferred from homology"/>
<dbReference type="AlphaFoldDB" id="A0A1F7UYA5"/>
<evidence type="ECO:0000259" key="4">
    <source>
        <dbReference type="Pfam" id="PF00535"/>
    </source>
</evidence>
<evidence type="ECO:0000256" key="3">
    <source>
        <dbReference type="ARBA" id="ARBA00022679"/>
    </source>
</evidence>
<dbReference type="EMBL" id="MGEL01000040">
    <property type="protein sequence ID" value="OGL83216.1"/>
    <property type="molecule type" value="Genomic_DNA"/>
</dbReference>
<dbReference type="PANTHER" id="PTHR43179">
    <property type="entry name" value="RHAMNOSYLTRANSFERASE WBBL"/>
    <property type="match status" value="1"/>
</dbReference>
<evidence type="ECO:0000256" key="1">
    <source>
        <dbReference type="ARBA" id="ARBA00006739"/>
    </source>
</evidence>
<keyword evidence="2" id="KW-0328">Glycosyltransferase</keyword>
<dbReference type="SUPFAM" id="SSF53448">
    <property type="entry name" value="Nucleotide-diphospho-sugar transferases"/>
    <property type="match status" value="1"/>
</dbReference>
<protein>
    <recommendedName>
        <fullName evidence="4">Glycosyltransferase 2-like domain-containing protein</fullName>
    </recommendedName>
</protein>
<dbReference type="InterPro" id="IPR001173">
    <property type="entry name" value="Glyco_trans_2-like"/>
</dbReference>
<organism evidence="5 6">
    <name type="scientific">Candidatus Uhrbacteria bacterium RIFCSPLOWO2_01_FULL_53_9</name>
    <dbReference type="NCBI Taxonomy" id="1802403"/>
    <lineage>
        <taxon>Bacteria</taxon>
        <taxon>Candidatus Uhriibacteriota</taxon>
    </lineage>
</organism>
<evidence type="ECO:0000313" key="5">
    <source>
        <dbReference type="EMBL" id="OGL83216.1"/>
    </source>
</evidence>
<name>A0A1F7UYA5_9BACT</name>
<dbReference type="Pfam" id="PF00535">
    <property type="entry name" value="Glycos_transf_2"/>
    <property type="match status" value="1"/>
</dbReference>
<dbReference type="Gene3D" id="3.90.550.10">
    <property type="entry name" value="Spore Coat Polysaccharide Biosynthesis Protein SpsA, Chain A"/>
    <property type="match status" value="1"/>
</dbReference>
<dbReference type="GO" id="GO:0016757">
    <property type="term" value="F:glycosyltransferase activity"/>
    <property type="evidence" value="ECO:0007669"/>
    <property type="project" value="UniProtKB-KW"/>
</dbReference>
<evidence type="ECO:0000313" key="6">
    <source>
        <dbReference type="Proteomes" id="UP000176932"/>
    </source>
</evidence>
<reference evidence="5 6" key="1">
    <citation type="journal article" date="2016" name="Nat. Commun.">
        <title>Thousands of microbial genomes shed light on interconnected biogeochemical processes in an aquifer system.</title>
        <authorList>
            <person name="Anantharaman K."/>
            <person name="Brown C.T."/>
            <person name="Hug L.A."/>
            <person name="Sharon I."/>
            <person name="Castelle C.J."/>
            <person name="Probst A.J."/>
            <person name="Thomas B.C."/>
            <person name="Singh A."/>
            <person name="Wilkins M.J."/>
            <person name="Karaoz U."/>
            <person name="Brodie E.L."/>
            <person name="Williams K.H."/>
            <person name="Hubbard S.S."/>
            <person name="Banfield J.F."/>
        </authorList>
    </citation>
    <scope>NUCLEOTIDE SEQUENCE [LARGE SCALE GENOMIC DNA]</scope>
</reference>
<keyword evidence="3" id="KW-0808">Transferase</keyword>
<comment type="similarity">
    <text evidence="1">Belongs to the glycosyltransferase 2 family.</text>
</comment>
<feature type="domain" description="Glycosyltransferase 2-like" evidence="4">
    <location>
        <begin position="20"/>
        <end position="112"/>
    </location>
</feature>
<evidence type="ECO:0000256" key="2">
    <source>
        <dbReference type="ARBA" id="ARBA00022676"/>
    </source>
</evidence>
<accession>A0A1F7UYA5</accession>
<dbReference type="InterPro" id="IPR029044">
    <property type="entry name" value="Nucleotide-diphossugar_trans"/>
</dbReference>
<comment type="caution">
    <text evidence="5">The sequence shown here is derived from an EMBL/GenBank/DDBJ whole genome shotgun (WGS) entry which is preliminary data.</text>
</comment>
<gene>
    <name evidence="5" type="ORF">A3B32_02245</name>
</gene>
<dbReference type="PANTHER" id="PTHR43179:SF12">
    <property type="entry name" value="GALACTOFURANOSYLTRANSFERASE GLFT2"/>
    <property type="match status" value="1"/>
</dbReference>